<dbReference type="STRING" id="990268.JCM19235_5762"/>
<evidence type="ECO:0000313" key="7">
    <source>
        <dbReference type="Proteomes" id="UP000029228"/>
    </source>
</evidence>
<dbReference type="Pfam" id="PF00175">
    <property type="entry name" value="NAD_binding_1"/>
    <property type="match status" value="1"/>
</dbReference>
<dbReference type="InterPro" id="IPR001709">
    <property type="entry name" value="Flavoprot_Pyr_Nucl_cyt_Rdtase"/>
</dbReference>
<keyword evidence="7" id="KW-1185">Reference proteome</keyword>
<dbReference type="InterPro" id="IPR001433">
    <property type="entry name" value="OxRdtase_FAD/NAD-bd"/>
</dbReference>
<evidence type="ECO:0000256" key="2">
    <source>
        <dbReference type="ARBA" id="ARBA00022621"/>
    </source>
</evidence>
<name>A0A090RRL6_9VIBR</name>
<dbReference type="Gene3D" id="2.40.30.10">
    <property type="entry name" value="Translation factors"/>
    <property type="match status" value="1"/>
</dbReference>
<dbReference type="InterPro" id="IPR017938">
    <property type="entry name" value="Riboflavin_synthase-like_b-brl"/>
</dbReference>
<reference evidence="6 7" key="1">
    <citation type="submission" date="2014-09" db="EMBL/GenBank/DDBJ databases">
        <title>Vibrio maritimus JCM 19235. (C45) whole genome shotgun sequence.</title>
        <authorList>
            <person name="Sawabe T."/>
            <person name="Meirelles P."/>
            <person name="Nakanishi M."/>
            <person name="Sayaka M."/>
            <person name="Hattori M."/>
            <person name="Ohkuma M."/>
        </authorList>
    </citation>
    <scope>NUCLEOTIDE SEQUENCE [LARGE SCALE GENOMIC DNA]</scope>
    <source>
        <strain evidence="7">JCM19235</strain>
    </source>
</reference>
<dbReference type="PANTHER" id="PTHR43396">
    <property type="entry name" value="FLAVOHEMOPROTEIN"/>
    <property type="match status" value="1"/>
</dbReference>
<dbReference type="CDD" id="cd06184">
    <property type="entry name" value="flavohem_like_fad_nad_binding"/>
    <property type="match status" value="1"/>
</dbReference>
<dbReference type="Gene3D" id="3.40.50.80">
    <property type="entry name" value="Nucleotide-binding domain of ferredoxin-NADP reductase (FNR) module"/>
    <property type="match status" value="1"/>
</dbReference>
<dbReference type="GO" id="GO:0046210">
    <property type="term" value="P:nitric oxide catabolic process"/>
    <property type="evidence" value="ECO:0007669"/>
    <property type="project" value="TreeGrafter"/>
</dbReference>
<proteinExistence type="predicted"/>
<keyword evidence="3" id="KW-0479">Metal-binding</keyword>
<dbReference type="PROSITE" id="PS51384">
    <property type="entry name" value="FAD_FR"/>
    <property type="match status" value="1"/>
</dbReference>
<gene>
    <name evidence="6" type="ORF">JCM19235_5762</name>
</gene>
<dbReference type="SUPFAM" id="SSF52343">
    <property type="entry name" value="Ferredoxin reductase-like, C-terminal NADP-linked domain"/>
    <property type="match status" value="1"/>
</dbReference>
<evidence type="ECO:0000256" key="3">
    <source>
        <dbReference type="ARBA" id="ARBA00022723"/>
    </source>
</evidence>
<dbReference type="PRINTS" id="PR00371">
    <property type="entry name" value="FPNCR"/>
</dbReference>
<dbReference type="GO" id="GO:0046872">
    <property type="term" value="F:metal ion binding"/>
    <property type="evidence" value="ECO:0007669"/>
    <property type="project" value="UniProtKB-KW"/>
</dbReference>
<dbReference type="InterPro" id="IPR017927">
    <property type="entry name" value="FAD-bd_FR_type"/>
</dbReference>
<dbReference type="EMBL" id="BBMR01000001">
    <property type="protein sequence ID" value="GAL17213.1"/>
    <property type="molecule type" value="Genomic_DNA"/>
</dbReference>
<dbReference type="GO" id="GO:0071500">
    <property type="term" value="P:cellular response to nitrosative stress"/>
    <property type="evidence" value="ECO:0007669"/>
    <property type="project" value="TreeGrafter"/>
</dbReference>
<dbReference type="InterPro" id="IPR008333">
    <property type="entry name" value="Cbr1-like_FAD-bd_dom"/>
</dbReference>
<protein>
    <submittedName>
        <fullName evidence="6">Flavohemoprotein</fullName>
        <ecNumber evidence="6">1.14.12.17</ecNumber>
    </submittedName>
</protein>
<dbReference type="EC" id="1.14.12.17" evidence="6"/>
<dbReference type="PRINTS" id="PR00406">
    <property type="entry name" value="CYTB5RDTASE"/>
</dbReference>
<feature type="domain" description="FAD-binding FR-type" evidence="5">
    <location>
        <begin position="1"/>
        <end position="90"/>
    </location>
</feature>
<dbReference type="GO" id="GO:0008941">
    <property type="term" value="F:nitric oxide dioxygenase NAD(P)H activity"/>
    <property type="evidence" value="ECO:0007669"/>
    <property type="project" value="UniProtKB-EC"/>
</dbReference>
<dbReference type="PANTHER" id="PTHR43396:SF3">
    <property type="entry name" value="FLAVOHEMOPROTEIN"/>
    <property type="match status" value="1"/>
</dbReference>
<reference evidence="6 7" key="2">
    <citation type="submission" date="2014-09" db="EMBL/GenBank/DDBJ databases">
        <authorList>
            <consortium name="NBRP consortium"/>
            <person name="Sawabe T."/>
            <person name="Meirelles P."/>
            <person name="Nakanishi M."/>
            <person name="Sayaka M."/>
            <person name="Hattori M."/>
            <person name="Ohkuma M."/>
        </authorList>
    </citation>
    <scope>NUCLEOTIDE SEQUENCE [LARGE SCALE GENOMIC DNA]</scope>
    <source>
        <strain evidence="7">JCM19235</strain>
    </source>
</reference>
<dbReference type="Proteomes" id="UP000029228">
    <property type="component" value="Unassembled WGS sequence"/>
</dbReference>
<keyword evidence="1" id="KW-0349">Heme</keyword>
<dbReference type="SUPFAM" id="SSF63380">
    <property type="entry name" value="Riboflavin synthase domain-like"/>
    <property type="match status" value="1"/>
</dbReference>
<evidence type="ECO:0000259" key="5">
    <source>
        <dbReference type="PROSITE" id="PS51384"/>
    </source>
</evidence>
<dbReference type="GO" id="GO:0005344">
    <property type="term" value="F:oxygen carrier activity"/>
    <property type="evidence" value="ECO:0007669"/>
    <property type="project" value="UniProtKB-KW"/>
</dbReference>
<dbReference type="Pfam" id="PF00970">
    <property type="entry name" value="FAD_binding_6"/>
    <property type="match status" value="1"/>
</dbReference>
<dbReference type="GO" id="GO:0071949">
    <property type="term" value="F:FAD binding"/>
    <property type="evidence" value="ECO:0007669"/>
    <property type="project" value="TreeGrafter"/>
</dbReference>
<keyword evidence="2" id="KW-0813">Transport</keyword>
<keyword evidence="2" id="KW-0561">Oxygen transport</keyword>
<dbReference type="AlphaFoldDB" id="A0A090RRL6"/>
<sequence length="203" mass="22766">MLQPEDGGKVLGYEVGQYLGIQVKPTNSEHVEIRQYSLSQAPTGSNYRISVKRELSDSHDNGLVSNYLHDSVNVGDVIDVMPPAGDFFYKETDKPVVLISAGVGCTPMQAILQKLSQDDKTETVTYLHACEHEQQHSFVDEVATIVSAKGWNQKVWYREPKQTENESAKGLMDLNVMKETLPVHFGEFYICGPIALWMPWFGN</sequence>
<evidence type="ECO:0000313" key="6">
    <source>
        <dbReference type="EMBL" id="GAL17213.1"/>
    </source>
</evidence>
<keyword evidence="6" id="KW-0560">Oxidoreductase</keyword>
<dbReference type="InterPro" id="IPR039261">
    <property type="entry name" value="FNR_nucleotide-bd"/>
</dbReference>
<evidence type="ECO:0000256" key="1">
    <source>
        <dbReference type="ARBA" id="ARBA00022617"/>
    </source>
</evidence>
<accession>A0A090RRL6</accession>
<comment type="caution">
    <text evidence="6">The sequence shown here is derived from an EMBL/GenBank/DDBJ whole genome shotgun (WGS) entry which is preliminary data.</text>
</comment>
<evidence type="ECO:0000256" key="4">
    <source>
        <dbReference type="ARBA" id="ARBA00023004"/>
    </source>
</evidence>
<keyword evidence="4" id="KW-0408">Iron</keyword>
<organism evidence="6 7">
    <name type="scientific">Vibrio maritimus</name>
    <dbReference type="NCBI Taxonomy" id="990268"/>
    <lineage>
        <taxon>Bacteria</taxon>
        <taxon>Pseudomonadati</taxon>
        <taxon>Pseudomonadota</taxon>
        <taxon>Gammaproteobacteria</taxon>
        <taxon>Vibrionales</taxon>
        <taxon>Vibrionaceae</taxon>
        <taxon>Vibrio</taxon>
    </lineage>
</organism>